<sequence>MVPEAATLRRAPLPWLRRLPWCDRGGRFSAMKALCLAILVAPALWLAAEALGGTLGARPLTALIHETGRWAVRFLILTLAVTPARVVFNWPRVTLLRRMIGVAAAAYTLAHFVLYIADQNFALLHVGAEIVLRFYLTVGFLALLGLCALAATSTDAMLARLGRGWKRLHRSIHVLSALVLLHFLLSLKSNVTEPVLMSGFFVWLMAWRALDTRGRGQLGALLGISLLATLATAGIEAAWYGLFTHLDWQRVLAANWTWPRYGLRPSALVALAGLAVIMVAALRRIAARPGPPRGAGRGSMFDPAGA</sequence>
<keyword evidence="6 7" id="KW-0472">Membrane</keyword>
<evidence type="ECO:0000256" key="1">
    <source>
        <dbReference type="ARBA" id="ARBA00004141"/>
    </source>
</evidence>
<feature type="transmembrane region" description="Helical" evidence="7">
    <location>
        <begin position="100"/>
        <end position="118"/>
    </location>
</feature>
<name>A0A8J4HAW3_9PROT</name>
<feature type="domain" description="Ferric oxidoreductase" evidence="8">
    <location>
        <begin position="67"/>
        <end position="178"/>
    </location>
</feature>
<reference evidence="9" key="1">
    <citation type="journal article" date="2020" name="mSystems">
        <title>Genome- and Community-Level Interaction Insights into Carbon Utilization and Element Cycling Functions of Hydrothermarchaeota in Hydrothermal Sediment.</title>
        <authorList>
            <person name="Zhou Z."/>
            <person name="Liu Y."/>
            <person name="Xu W."/>
            <person name="Pan J."/>
            <person name="Luo Z.H."/>
            <person name="Li M."/>
        </authorList>
    </citation>
    <scope>NUCLEOTIDE SEQUENCE</scope>
    <source>
        <strain evidence="9">SpSt-997</strain>
    </source>
</reference>
<comment type="caution">
    <text evidence="7">Lacks conserved residue(s) required for the propagation of feature annotation.</text>
</comment>
<evidence type="ECO:0000259" key="8">
    <source>
        <dbReference type="Pfam" id="PF01794"/>
    </source>
</evidence>
<dbReference type="AlphaFoldDB" id="A0A8J4HAW3"/>
<keyword evidence="7" id="KW-0479">Metal-binding</keyword>
<feature type="transmembrane region" description="Helical" evidence="7">
    <location>
        <begin position="218"/>
        <end position="242"/>
    </location>
</feature>
<evidence type="ECO:0000256" key="6">
    <source>
        <dbReference type="ARBA" id="ARBA00023136"/>
    </source>
</evidence>
<evidence type="ECO:0000256" key="5">
    <source>
        <dbReference type="ARBA" id="ARBA00023004"/>
    </source>
</evidence>
<accession>A0A8J4HAW3</accession>
<evidence type="ECO:0000256" key="3">
    <source>
        <dbReference type="ARBA" id="ARBA00022692"/>
    </source>
</evidence>
<dbReference type="HAMAP" id="MF_01207">
    <property type="entry name" value="MsrQ"/>
    <property type="match status" value="1"/>
</dbReference>
<comment type="cofactor">
    <cofactor evidence="7">
        <name>heme b</name>
        <dbReference type="ChEBI" id="CHEBI:60344"/>
    </cofactor>
    <text evidence="7">Binds 1 heme b (iron(II)-protoporphyrin IX) group per subunit.</text>
</comment>
<gene>
    <name evidence="7" type="primary">msrQ</name>
    <name evidence="9" type="ORF">ENY07_04540</name>
</gene>
<comment type="function">
    <text evidence="7">Part of the MsrPQ system that repairs oxidized periplasmic proteins containing methionine sulfoxide residues (Met-O), using respiratory chain electrons. Thus protects these proteins from oxidative-stress damage caused by reactive species of oxygen and chlorine generated by the host defense mechanisms. MsrPQ is essential for the maintenance of envelope integrity under bleach stress, rescuing a wide series of structurally unrelated periplasmic proteins from methionine oxidation. MsrQ provides electrons for reduction to the reductase catalytic subunit MsrP, using the quinone pool of the respiratory chain.</text>
</comment>
<dbReference type="EMBL" id="DTQM01000088">
    <property type="protein sequence ID" value="HGC42480.1"/>
    <property type="molecule type" value="Genomic_DNA"/>
</dbReference>
<comment type="similarity">
    <text evidence="7">Belongs to the MsrQ family.</text>
</comment>
<dbReference type="PANTHER" id="PTHR36964:SF1">
    <property type="entry name" value="PROTEIN-METHIONINE-SULFOXIDE REDUCTASE HEME-BINDING SUBUNIT MSRQ"/>
    <property type="match status" value="1"/>
</dbReference>
<proteinExistence type="inferred from homology"/>
<dbReference type="GO" id="GO:0005886">
    <property type="term" value="C:plasma membrane"/>
    <property type="evidence" value="ECO:0007669"/>
    <property type="project" value="UniProtKB-SubCell"/>
</dbReference>
<keyword evidence="7" id="KW-0349">Heme</keyword>
<dbReference type="InterPro" id="IPR013130">
    <property type="entry name" value="Fe3_Rdtase_TM_dom"/>
</dbReference>
<keyword evidence="7" id="KW-0288">FMN</keyword>
<keyword evidence="7" id="KW-1003">Cell membrane</keyword>
<evidence type="ECO:0000256" key="7">
    <source>
        <dbReference type="HAMAP-Rule" id="MF_01207"/>
    </source>
</evidence>
<dbReference type="Pfam" id="PF01794">
    <property type="entry name" value="Ferric_reduct"/>
    <property type="match status" value="1"/>
</dbReference>
<protein>
    <recommendedName>
        <fullName evidence="7">Protein-methionine-sulfoxide reductase heme-binding subunit MsrQ</fullName>
    </recommendedName>
    <alternativeName>
        <fullName evidence="7">Flavocytochrome MsrQ</fullName>
    </alternativeName>
</protein>
<comment type="caution">
    <text evidence="9">The sequence shown here is derived from an EMBL/GenBank/DDBJ whole genome shotgun (WGS) entry which is preliminary data.</text>
</comment>
<keyword evidence="7" id="KW-0285">Flavoprotein</keyword>
<keyword evidence="2 7" id="KW-0813">Transport</keyword>
<keyword evidence="7" id="KW-0249">Electron transport</keyword>
<comment type="subunit">
    <text evidence="7">Heterodimer of a catalytic subunit (MsrP) and a heme-binding subunit (MsrQ).</text>
</comment>
<comment type="cofactor">
    <cofactor evidence="7">
        <name>FMN</name>
        <dbReference type="ChEBI" id="CHEBI:58210"/>
    </cofactor>
    <text evidence="7">Binds 1 FMN per subunit.</text>
</comment>
<evidence type="ECO:0000256" key="2">
    <source>
        <dbReference type="ARBA" id="ARBA00022448"/>
    </source>
</evidence>
<evidence type="ECO:0000256" key="4">
    <source>
        <dbReference type="ARBA" id="ARBA00022989"/>
    </source>
</evidence>
<keyword evidence="3 7" id="KW-0812">Transmembrane</keyword>
<comment type="subcellular location">
    <subcellularLocation>
        <location evidence="7">Cell membrane</location>
        <topology evidence="7">Multi-pass membrane protein</topology>
    </subcellularLocation>
    <subcellularLocation>
        <location evidence="1">Membrane</location>
        <topology evidence="1">Multi-pass membrane protein</topology>
    </subcellularLocation>
</comment>
<dbReference type="GO" id="GO:0020037">
    <property type="term" value="F:heme binding"/>
    <property type="evidence" value="ECO:0007669"/>
    <property type="project" value="UniProtKB-UniRule"/>
</dbReference>
<dbReference type="InterPro" id="IPR022837">
    <property type="entry name" value="MsrQ-like"/>
</dbReference>
<evidence type="ECO:0000313" key="9">
    <source>
        <dbReference type="EMBL" id="HGC42480.1"/>
    </source>
</evidence>
<dbReference type="GO" id="GO:0009055">
    <property type="term" value="F:electron transfer activity"/>
    <property type="evidence" value="ECO:0007669"/>
    <property type="project" value="UniProtKB-UniRule"/>
</dbReference>
<feature type="transmembrane region" description="Helical" evidence="7">
    <location>
        <begin position="68"/>
        <end position="88"/>
    </location>
</feature>
<organism evidence="9">
    <name type="scientific">Acidicaldus sp</name>
    <dbReference type="NCBI Taxonomy" id="1872105"/>
    <lineage>
        <taxon>Bacteria</taxon>
        <taxon>Pseudomonadati</taxon>
        <taxon>Pseudomonadota</taxon>
        <taxon>Alphaproteobacteria</taxon>
        <taxon>Acetobacterales</taxon>
        <taxon>Acetobacteraceae</taxon>
        <taxon>Acidicaldus</taxon>
    </lineage>
</organism>
<dbReference type="GO" id="GO:0030091">
    <property type="term" value="P:protein repair"/>
    <property type="evidence" value="ECO:0007669"/>
    <property type="project" value="UniProtKB-UniRule"/>
</dbReference>
<dbReference type="GO" id="GO:0010181">
    <property type="term" value="F:FMN binding"/>
    <property type="evidence" value="ECO:0007669"/>
    <property type="project" value="UniProtKB-UniRule"/>
</dbReference>
<keyword evidence="4 7" id="KW-1133">Transmembrane helix</keyword>
<keyword evidence="5 7" id="KW-0408">Iron</keyword>
<feature type="transmembrane region" description="Helical" evidence="7">
    <location>
        <begin position="262"/>
        <end position="282"/>
    </location>
</feature>
<dbReference type="GO" id="GO:0046872">
    <property type="term" value="F:metal ion binding"/>
    <property type="evidence" value="ECO:0007669"/>
    <property type="project" value="UniProtKB-KW"/>
</dbReference>
<dbReference type="PANTHER" id="PTHR36964">
    <property type="entry name" value="PROTEIN-METHIONINE-SULFOXIDE REDUCTASE HEME-BINDING SUBUNIT MSRQ"/>
    <property type="match status" value="1"/>
</dbReference>
<dbReference type="GO" id="GO:0016679">
    <property type="term" value="F:oxidoreductase activity, acting on diphenols and related substances as donors"/>
    <property type="evidence" value="ECO:0007669"/>
    <property type="project" value="TreeGrafter"/>
</dbReference>
<feature type="transmembrane region" description="Helical" evidence="7">
    <location>
        <begin position="130"/>
        <end position="151"/>
    </location>
</feature>